<sequence length="265" mass="29103">MQAYLRSQLRTIHGGYHQSSRSNTAACSSGFDYAIAYRSHYLIRSSTIHGGTFFEGDLFGCVFGDFPGNLAGVLTVHNAEVLSGIVISQLVRKGTPVVYGSAWTTFDMRQANVVIGAPETALMRIAGAQLARFYHIPSHTIGPDSDSHCLDEQNAWEKFLTLHSAFTSGVNLVVNAGMFATGLTVSFEQLVLDNEMAGIVYRLVEGIEISPQTIALGVIKRVGPKGNFLEEPHTLKYLRSSEHWEPKLSSRCVYEKWIEDGGKDV</sequence>
<comment type="similarity">
    <text evidence="1">Belongs to the trimethylamine methyltransferase family.</text>
</comment>
<dbReference type="AlphaFoldDB" id="X1FGH2"/>
<dbReference type="InterPro" id="IPR038601">
    <property type="entry name" value="MttB-like_sf"/>
</dbReference>
<comment type="caution">
    <text evidence="4">The sequence shown here is derived from an EMBL/GenBank/DDBJ whole genome shotgun (WGS) entry which is preliminary data.</text>
</comment>
<organism evidence="4">
    <name type="scientific">marine sediment metagenome</name>
    <dbReference type="NCBI Taxonomy" id="412755"/>
    <lineage>
        <taxon>unclassified sequences</taxon>
        <taxon>metagenomes</taxon>
        <taxon>ecological metagenomes</taxon>
    </lineage>
</organism>
<evidence type="ECO:0000256" key="3">
    <source>
        <dbReference type="ARBA" id="ARBA00022679"/>
    </source>
</evidence>
<evidence type="ECO:0000256" key="2">
    <source>
        <dbReference type="ARBA" id="ARBA00022603"/>
    </source>
</evidence>
<feature type="non-terminal residue" evidence="4">
    <location>
        <position position="265"/>
    </location>
</feature>
<dbReference type="Gene3D" id="3.20.20.480">
    <property type="entry name" value="Trimethylamine methyltransferase-like"/>
    <property type="match status" value="1"/>
</dbReference>
<evidence type="ECO:0000313" key="4">
    <source>
        <dbReference type="EMBL" id="GAH28474.1"/>
    </source>
</evidence>
<dbReference type="Pfam" id="PF06253">
    <property type="entry name" value="MTTB"/>
    <property type="match status" value="1"/>
</dbReference>
<accession>X1FGH2</accession>
<keyword evidence="3" id="KW-0808">Transferase</keyword>
<dbReference type="GO" id="GO:0032259">
    <property type="term" value="P:methylation"/>
    <property type="evidence" value="ECO:0007669"/>
    <property type="project" value="UniProtKB-KW"/>
</dbReference>
<name>X1FGH2_9ZZZZ</name>
<keyword evidence="2" id="KW-0489">Methyltransferase</keyword>
<gene>
    <name evidence="4" type="ORF">S03H2_05798</name>
</gene>
<dbReference type="GO" id="GO:0008168">
    <property type="term" value="F:methyltransferase activity"/>
    <property type="evidence" value="ECO:0007669"/>
    <property type="project" value="UniProtKB-KW"/>
</dbReference>
<dbReference type="EMBL" id="BARU01002461">
    <property type="protein sequence ID" value="GAH28474.1"/>
    <property type="molecule type" value="Genomic_DNA"/>
</dbReference>
<evidence type="ECO:0000256" key="1">
    <source>
        <dbReference type="ARBA" id="ARBA00007137"/>
    </source>
</evidence>
<proteinExistence type="inferred from homology"/>
<protein>
    <submittedName>
        <fullName evidence="4">Uncharacterized protein</fullName>
    </submittedName>
</protein>
<reference evidence="4" key="1">
    <citation type="journal article" date="2014" name="Front. Microbiol.">
        <title>High frequency of phylogenetically diverse reductive dehalogenase-homologous genes in deep subseafloor sedimentary metagenomes.</title>
        <authorList>
            <person name="Kawai M."/>
            <person name="Futagami T."/>
            <person name="Toyoda A."/>
            <person name="Takaki Y."/>
            <person name="Nishi S."/>
            <person name="Hori S."/>
            <person name="Arai W."/>
            <person name="Tsubouchi T."/>
            <person name="Morono Y."/>
            <person name="Uchiyama I."/>
            <person name="Ito T."/>
            <person name="Fujiyama A."/>
            <person name="Inagaki F."/>
            <person name="Takami H."/>
        </authorList>
    </citation>
    <scope>NUCLEOTIDE SEQUENCE</scope>
    <source>
        <strain evidence="4">Expedition CK06-06</strain>
    </source>
</reference>
<dbReference type="GO" id="GO:0015948">
    <property type="term" value="P:methanogenesis"/>
    <property type="evidence" value="ECO:0007669"/>
    <property type="project" value="InterPro"/>
</dbReference>
<dbReference type="InterPro" id="IPR010426">
    <property type="entry name" value="MTTB_MeTrfase"/>
</dbReference>